<dbReference type="GO" id="GO:0015630">
    <property type="term" value="C:microtubule cytoskeleton"/>
    <property type="evidence" value="ECO:0007669"/>
    <property type="project" value="UniProtKB-ARBA"/>
</dbReference>
<evidence type="ECO:0000313" key="12">
    <source>
        <dbReference type="RefSeq" id="XP_030379874.1"/>
    </source>
</evidence>
<accession>A0A6J2TYA6</accession>
<evidence type="ECO:0000313" key="10">
    <source>
        <dbReference type="Proteomes" id="UP000504634"/>
    </source>
</evidence>
<feature type="compositionally biased region" description="Pro residues" evidence="8">
    <location>
        <begin position="1451"/>
        <end position="1464"/>
    </location>
</feature>
<dbReference type="InterPro" id="IPR017441">
    <property type="entry name" value="Protein_kinase_ATP_BS"/>
</dbReference>
<dbReference type="RefSeq" id="XP_030379872.1">
    <property type="nucleotide sequence ID" value="XM_030524012.1"/>
</dbReference>
<dbReference type="FunFam" id="1.10.510.10:FF:000481">
    <property type="entry name" value="Asator, isoform D"/>
    <property type="match status" value="1"/>
</dbReference>
<feature type="compositionally biased region" description="Polar residues" evidence="8">
    <location>
        <begin position="867"/>
        <end position="880"/>
    </location>
</feature>
<keyword evidence="3 7" id="KW-0547">Nucleotide-binding</keyword>
<feature type="compositionally biased region" description="Polar residues" evidence="8">
    <location>
        <begin position="20"/>
        <end position="29"/>
    </location>
</feature>
<gene>
    <name evidence="11 12" type="primary">LOC115628055</name>
</gene>
<feature type="region of interest" description="Disordered" evidence="8">
    <location>
        <begin position="717"/>
        <end position="745"/>
    </location>
</feature>
<evidence type="ECO:0000256" key="6">
    <source>
        <dbReference type="ARBA" id="ARBA00061588"/>
    </source>
</evidence>
<organism evidence="10 11">
    <name type="scientific">Drosophila lebanonensis</name>
    <name type="common">Fruit fly</name>
    <name type="synonym">Scaptodrosophila lebanonensis</name>
    <dbReference type="NCBI Taxonomy" id="7225"/>
    <lineage>
        <taxon>Eukaryota</taxon>
        <taxon>Metazoa</taxon>
        <taxon>Ecdysozoa</taxon>
        <taxon>Arthropoda</taxon>
        <taxon>Hexapoda</taxon>
        <taxon>Insecta</taxon>
        <taxon>Pterygota</taxon>
        <taxon>Neoptera</taxon>
        <taxon>Endopterygota</taxon>
        <taxon>Diptera</taxon>
        <taxon>Brachycera</taxon>
        <taxon>Muscomorpha</taxon>
        <taxon>Ephydroidea</taxon>
        <taxon>Drosophilidae</taxon>
        <taxon>Scaptodrosophila</taxon>
    </lineage>
</organism>
<evidence type="ECO:0000259" key="9">
    <source>
        <dbReference type="PROSITE" id="PS50011"/>
    </source>
</evidence>
<feature type="region of interest" description="Disordered" evidence="8">
    <location>
        <begin position="859"/>
        <end position="898"/>
    </location>
</feature>
<feature type="region of interest" description="Disordered" evidence="8">
    <location>
        <begin position="1"/>
        <end position="103"/>
    </location>
</feature>
<feature type="compositionally biased region" description="Low complexity" evidence="8">
    <location>
        <begin position="881"/>
        <end position="890"/>
    </location>
</feature>
<dbReference type="InterPro" id="IPR047916">
    <property type="entry name" value="TTBK_Asator-like_STKc"/>
</dbReference>
<evidence type="ECO:0000256" key="3">
    <source>
        <dbReference type="ARBA" id="ARBA00022741"/>
    </source>
</evidence>
<keyword evidence="5 7" id="KW-0067">ATP-binding</keyword>
<dbReference type="Gene3D" id="1.10.510.10">
    <property type="entry name" value="Transferase(Phosphotransferase) domain 1"/>
    <property type="match status" value="1"/>
</dbReference>
<dbReference type="SUPFAM" id="SSF56112">
    <property type="entry name" value="Protein kinase-like (PK-like)"/>
    <property type="match status" value="1"/>
</dbReference>
<dbReference type="GO" id="GO:0004674">
    <property type="term" value="F:protein serine/threonine kinase activity"/>
    <property type="evidence" value="ECO:0007669"/>
    <property type="project" value="UniProtKB-KW"/>
</dbReference>
<dbReference type="FunFam" id="3.30.200.20:FF:000358">
    <property type="entry name" value="Tau tubulin kinase 2b"/>
    <property type="match status" value="1"/>
</dbReference>
<feature type="compositionally biased region" description="Basic and acidic residues" evidence="8">
    <location>
        <begin position="1081"/>
        <end position="1097"/>
    </location>
</feature>
<dbReference type="InterPro" id="IPR011009">
    <property type="entry name" value="Kinase-like_dom_sf"/>
</dbReference>
<feature type="compositionally biased region" description="Basic and acidic residues" evidence="8">
    <location>
        <begin position="1"/>
        <end position="11"/>
    </location>
</feature>
<dbReference type="GO" id="GO:0005524">
    <property type="term" value="F:ATP binding"/>
    <property type="evidence" value="ECO:0007669"/>
    <property type="project" value="UniProtKB-UniRule"/>
</dbReference>
<feature type="region of interest" description="Disordered" evidence="8">
    <location>
        <begin position="1607"/>
        <end position="1636"/>
    </location>
</feature>
<evidence type="ECO:0000256" key="5">
    <source>
        <dbReference type="ARBA" id="ARBA00022840"/>
    </source>
</evidence>
<dbReference type="CDD" id="cd14017">
    <property type="entry name" value="STKc_TTBK"/>
    <property type="match status" value="1"/>
</dbReference>
<proteinExistence type="inferred from homology"/>
<evidence type="ECO:0000256" key="7">
    <source>
        <dbReference type="PROSITE-ProRule" id="PRU10141"/>
    </source>
</evidence>
<protein>
    <submittedName>
        <fullName evidence="11 12">Tau-tubulin kinase homolog Asator isoform X1</fullName>
    </submittedName>
</protein>
<dbReference type="InterPro" id="IPR050235">
    <property type="entry name" value="CK1_Ser-Thr_kinase"/>
</dbReference>
<dbReference type="PROSITE" id="PS00107">
    <property type="entry name" value="PROTEIN_KINASE_ATP"/>
    <property type="match status" value="1"/>
</dbReference>
<feature type="domain" description="Protein kinase" evidence="9">
    <location>
        <begin position="210"/>
        <end position="473"/>
    </location>
</feature>
<feature type="region of interest" description="Disordered" evidence="8">
    <location>
        <begin position="935"/>
        <end position="964"/>
    </location>
</feature>
<feature type="region of interest" description="Disordered" evidence="8">
    <location>
        <begin position="757"/>
        <end position="784"/>
    </location>
</feature>
<name>A0A6J2TYA6_DROLE</name>
<dbReference type="PROSITE" id="PS50011">
    <property type="entry name" value="PROTEIN_KINASE_DOM"/>
    <property type="match status" value="1"/>
</dbReference>
<dbReference type="PANTHER" id="PTHR11909">
    <property type="entry name" value="CASEIN KINASE-RELATED"/>
    <property type="match status" value="1"/>
</dbReference>
<evidence type="ECO:0000313" key="11">
    <source>
        <dbReference type="RefSeq" id="XP_030379872.1"/>
    </source>
</evidence>
<dbReference type="OrthoDB" id="5979581at2759"/>
<keyword evidence="4 11" id="KW-0418">Kinase</keyword>
<keyword evidence="2" id="KW-0808">Transferase</keyword>
<feature type="compositionally biased region" description="Low complexity" evidence="8">
    <location>
        <begin position="43"/>
        <end position="71"/>
    </location>
</feature>
<evidence type="ECO:0000256" key="8">
    <source>
        <dbReference type="SAM" id="MobiDB-lite"/>
    </source>
</evidence>
<evidence type="ECO:0000256" key="4">
    <source>
        <dbReference type="ARBA" id="ARBA00022777"/>
    </source>
</evidence>
<dbReference type="InterPro" id="IPR000719">
    <property type="entry name" value="Prot_kinase_dom"/>
</dbReference>
<evidence type="ECO:0000256" key="2">
    <source>
        <dbReference type="ARBA" id="ARBA00022679"/>
    </source>
</evidence>
<feature type="compositionally biased region" description="Basic residues" evidence="8">
    <location>
        <begin position="1627"/>
        <end position="1636"/>
    </location>
</feature>
<dbReference type="RefSeq" id="XP_030379874.1">
    <property type="nucleotide sequence ID" value="XM_030524014.1"/>
</dbReference>
<keyword evidence="1" id="KW-0723">Serine/threonine-protein kinase</keyword>
<comment type="similarity">
    <text evidence="6">Belongs to the protein kinase superfamily. CK1 Ser/Thr protein kinase family.</text>
</comment>
<feature type="region of interest" description="Disordered" evidence="8">
    <location>
        <begin position="120"/>
        <end position="151"/>
    </location>
</feature>
<dbReference type="SMART" id="SM00220">
    <property type="entry name" value="S_TKc"/>
    <property type="match status" value="1"/>
</dbReference>
<reference evidence="11 12" key="1">
    <citation type="submission" date="2025-04" db="UniProtKB">
        <authorList>
            <consortium name="RefSeq"/>
        </authorList>
    </citation>
    <scope>IDENTIFICATION</scope>
    <source>
        <strain evidence="11 12">11010-0011.00</strain>
        <tissue evidence="11 12">Whole body</tissue>
    </source>
</reference>
<sequence>MHLQETQRNDENVGGPRDPFQQQQQTHKASSAHAKGKPHQQHHPQNQPQQQQQQPQEQQQLQQQPQQQQQPKQEKYISFNYKNQDPDGHFLRLQPPTKPPPAIGPRFQPHILENLRAGAGDGAQEGSVEPSEEHRYPNALQRSATLPAKHNRLGVRSRVTFRVPQATPALGAERSSNINSCNQAAVAEKEANKMTSEDLLQPGHVVKERWKVVRKIGGGGFGEIYEGQDLITREQVALKVESARQPKQVLKMEVAVLKKLQGKEHVCRFIGCGRNDRFNYVVMQLQGKNLAELRRAQPRGAFSLSTTLRLGLQILKAIESIHSVGFLHRDIKPSNFSVGRLPYNCRRVYMLDFGLARQYTTGTGEVRCPRAAAGFRGTVRYASINAHRNREMGRHDDLWSLFYMLVEFVNGQLPWRKIKDKEQVGLTKEKYDHRILLKHLPSDLKQFLEHIQSLTYADRPDYAMLIGLFERCMKRRGVKESDPYDWEKVDTAGIGNINPATNAPTPAKNEYMHGNITQMTVAASNASGTEYIRKRNDIDTAQMASTEPLHIKEKVDKNCNATTPQPDCAIQNLNSGNQNILAKTPLAGNAIQQQQQQQLTSNAVALPSLTSGLMKSATVAVSNHEASATAQVKSPHAVIHTKRGQAHAGNAALGQTFGKSFASNQNNSAPVYYPHADDKIAALLPIKLQKEAGRKEDVVSVSLENVLEEKNGLNAVDVGGTSKSLCGERHSTRGDAQTTGGELAATDVVGPKLVAALAPEKSSESKRNSTHGAGSAEEQKSTYGRLRVLTAPPMSVHDLTVGAGTASVGNTGAGADGISTGRDPDHLLFDAIAGNVASGTVVPSSKAGGGQRGQVFCIAGGPPPNRRSATSTNLRPSSGAGSTQRLSSGGTTRGSMGGDHSVTQFALIDDENVSALQQVTKGGGALTLASQWKSQFDDSEDTTDNEWKQEPQSQPNLEHVNKSEVALPSESVNIIATSTSKAETAERPQGTERVKRYTLNIAGIENYETLQNSIPHCWSEPAMGNVLRKDLEPPAVQQAAFDDTVYRMDIARNVCVRETYSEIAPLLNAKAAAGAYAVHSFRERDRDRDRDSDDAANVHDYPSANNQPPSVDGPANVNTMCKHRNSLPNVSLTDIFDEQPLAINTNTHLNAGGVQEQHLAKELTRNTGGDALASIVAVPWCVQTTSCQRSNLPPLQSAADPSMQRLQTHLPECNQHVQATSGGSSGNTTQGDDGCVSGRLEIRVIPKENSNLDESVYYDAVAAAAKTSSGAVPSKGAVVGYTQSPEPRDKVPTICDDKEAAVISSSTTNNNVPTNNTKDLPATPNEISCCSINQSSGDAPMKIKLNGNGGGTHNITPIGTQSKTGDSNTQYANANANTNTNANATATASVSRVGGGDISTPSKIPVLTSNLRQSKCASWAGVDTATVAVAAAATTAATISAINPVGTQPPLQNPPQPQPPPPPQLQQQPHQTPSCVADVIASRNDIYSSALQNPPNITDLTPGLRRRRESTEGKYVTDPTQLNLRFQRPRSRTSSRTRGIPTTMLGHFDDHSTDNSEDQPGKDLGTADIVGFGTLSCKAEPTSTFVSQPTEDALSGNIARNQNLIDTQVRTDISPPPGDPKIENSARLRRYRHNVE</sequence>
<dbReference type="CTD" id="43794"/>
<feature type="binding site" evidence="7">
    <location>
        <position position="239"/>
    </location>
    <ligand>
        <name>ATP</name>
        <dbReference type="ChEBI" id="CHEBI:30616"/>
    </ligand>
</feature>
<dbReference type="Pfam" id="PF00069">
    <property type="entry name" value="Pkinase"/>
    <property type="match status" value="1"/>
</dbReference>
<feature type="region of interest" description="Disordered" evidence="8">
    <location>
        <begin position="1081"/>
        <end position="1122"/>
    </location>
</feature>
<evidence type="ECO:0000256" key="1">
    <source>
        <dbReference type="ARBA" id="ARBA00022527"/>
    </source>
</evidence>
<feature type="region of interest" description="Disordered" evidence="8">
    <location>
        <begin position="1528"/>
        <end position="1561"/>
    </location>
</feature>
<dbReference type="GeneID" id="115628055"/>
<feature type="compositionally biased region" description="Polar residues" evidence="8">
    <location>
        <begin position="1489"/>
        <end position="1499"/>
    </location>
</feature>
<feature type="region of interest" description="Disordered" evidence="8">
    <location>
        <begin position="1443"/>
        <end position="1473"/>
    </location>
</feature>
<feature type="region of interest" description="Disordered" evidence="8">
    <location>
        <begin position="1489"/>
        <end position="1516"/>
    </location>
</feature>
<dbReference type="Proteomes" id="UP000504634">
    <property type="component" value="Unplaced"/>
</dbReference>
<keyword evidence="10" id="KW-1185">Reference proteome</keyword>